<accession>M8BUU9</accession>
<dbReference type="AlphaFoldDB" id="M8BUU9"/>
<feature type="region of interest" description="Disordered" evidence="2">
    <location>
        <begin position="59"/>
        <end position="89"/>
    </location>
</feature>
<name>M8BUU9_AEGTA</name>
<feature type="coiled-coil region" evidence="1">
    <location>
        <begin position="91"/>
        <end position="162"/>
    </location>
</feature>
<evidence type="ECO:0000256" key="1">
    <source>
        <dbReference type="SAM" id="Coils"/>
    </source>
</evidence>
<organism evidence="3">
    <name type="scientific">Aegilops tauschii</name>
    <name type="common">Tausch's goatgrass</name>
    <name type="synonym">Aegilops squarrosa</name>
    <dbReference type="NCBI Taxonomy" id="37682"/>
    <lineage>
        <taxon>Eukaryota</taxon>
        <taxon>Viridiplantae</taxon>
        <taxon>Streptophyta</taxon>
        <taxon>Embryophyta</taxon>
        <taxon>Tracheophyta</taxon>
        <taxon>Spermatophyta</taxon>
        <taxon>Magnoliopsida</taxon>
        <taxon>Liliopsida</taxon>
        <taxon>Poales</taxon>
        <taxon>Poaceae</taxon>
        <taxon>BOP clade</taxon>
        <taxon>Pooideae</taxon>
        <taxon>Triticodae</taxon>
        <taxon>Triticeae</taxon>
        <taxon>Triticinae</taxon>
        <taxon>Aegilops</taxon>
    </lineage>
</organism>
<evidence type="ECO:0000256" key="2">
    <source>
        <dbReference type="SAM" id="MobiDB-lite"/>
    </source>
</evidence>
<proteinExistence type="predicted"/>
<reference evidence="3" key="1">
    <citation type="submission" date="2015-06" db="UniProtKB">
        <authorList>
            <consortium name="EnsemblPlants"/>
        </authorList>
    </citation>
    <scope>IDENTIFICATION</scope>
</reference>
<evidence type="ECO:0000313" key="3">
    <source>
        <dbReference type="EnsemblPlants" id="EMT28785"/>
    </source>
</evidence>
<dbReference type="PANTHER" id="PTHR45125:SF37">
    <property type="entry name" value="NO APICAL MERISTEM-ASSOCIATED C-TERMINAL DOMAIN-CONTAINING PROTEIN"/>
    <property type="match status" value="1"/>
</dbReference>
<sequence length="303" mass="34578">MDQVRDAPPSGTVESDYETIAGMRYKEMAASKGKPFPFKHVWSILQTFDKWKLRDQETAPKKSAMLRMDDSEDEEERNLGKPEGTKKGKLRVKMEEEASSLREKMDHMMKAREELTTKTLEMKLLITDKKKEVKLAQVEAKREEAKRKTELEERMIKLKEAKVWKELMVEEKEHIMMSKKDMDQDQLQWWKDTKEDIAERKRMFRVASSTFRGGAQIRSGTTAPSSTWPSRSAMEVRPDQWMDGDETLAQHPPMDGWGWGDDGGGGGGLLSVLADVVDIDVGDGLQHVDIKAVALFNRGPCSV</sequence>
<dbReference type="EnsemblPlants" id="EMT28785">
    <property type="protein sequence ID" value="EMT28785"/>
    <property type="gene ID" value="F775_43619"/>
</dbReference>
<protein>
    <recommendedName>
        <fullName evidence="4">No apical meristem-associated C-terminal domain-containing protein</fullName>
    </recommendedName>
</protein>
<evidence type="ECO:0008006" key="4">
    <source>
        <dbReference type="Google" id="ProtNLM"/>
    </source>
</evidence>
<keyword evidence="1" id="KW-0175">Coiled coil</keyword>
<feature type="compositionally biased region" description="Basic and acidic residues" evidence="2">
    <location>
        <begin position="77"/>
        <end position="89"/>
    </location>
</feature>
<dbReference type="PANTHER" id="PTHR45125">
    <property type="entry name" value="F21J9.4-RELATED"/>
    <property type="match status" value="1"/>
</dbReference>